<dbReference type="Pfam" id="PF00246">
    <property type="entry name" value="Peptidase_M14"/>
    <property type="match status" value="1"/>
</dbReference>
<comment type="caution">
    <text evidence="15">Lacks conserved residue(s) required for the propagation of feature annotation.</text>
</comment>
<protein>
    <submittedName>
        <fullName evidence="21">CBPZ Carboxypeptidase</fullName>
    </submittedName>
</protein>
<dbReference type="Proteomes" id="UP001166093">
    <property type="component" value="Unassembled WGS sequence"/>
</dbReference>
<keyword evidence="8" id="KW-0378">Hydrolase</keyword>
<dbReference type="Gene3D" id="3.40.630.10">
    <property type="entry name" value="Zn peptidases"/>
    <property type="match status" value="1"/>
</dbReference>
<feature type="transmembrane region" description="Helical" evidence="17">
    <location>
        <begin position="6"/>
        <end position="33"/>
    </location>
</feature>
<keyword evidence="9" id="KW-0862">Zinc</keyword>
<dbReference type="SMART" id="SM00631">
    <property type="entry name" value="Zn_pept"/>
    <property type="match status" value="1"/>
</dbReference>
<keyword evidence="11" id="KW-0482">Metalloprotease</keyword>
<keyword evidence="7" id="KW-0479">Metal-binding</keyword>
<dbReference type="InterPro" id="IPR057246">
    <property type="entry name" value="CARBOXYPEPT_ZN_1"/>
</dbReference>
<comment type="cofactor">
    <cofactor evidence="1">
        <name>Zn(2+)</name>
        <dbReference type="ChEBI" id="CHEBI:29105"/>
    </cofactor>
</comment>
<dbReference type="PRINTS" id="PR00237">
    <property type="entry name" value="GPCRRHODOPSN"/>
</dbReference>
<evidence type="ECO:0000256" key="12">
    <source>
        <dbReference type="ARBA" id="ARBA00023136"/>
    </source>
</evidence>
<dbReference type="PROSITE" id="PS52035">
    <property type="entry name" value="PEPTIDASE_M14"/>
    <property type="match status" value="1"/>
</dbReference>
<feature type="transmembrane region" description="Helical" evidence="17">
    <location>
        <begin position="243"/>
        <end position="259"/>
    </location>
</feature>
<dbReference type="SMART" id="SM00063">
    <property type="entry name" value="FRI"/>
    <property type="match status" value="1"/>
</dbReference>
<comment type="caution">
    <text evidence="21">The sequence shown here is derived from an EMBL/GenBank/DDBJ whole genome shotgun (WGS) entry which is preliminary data.</text>
</comment>
<evidence type="ECO:0000256" key="8">
    <source>
        <dbReference type="ARBA" id="ARBA00022801"/>
    </source>
</evidence>
<feature type="transmembrane region" description="Helical" evidence="17">
    <location>
        <begin position="94"/>
        <end position="114"/>
    </location>
</feature>
<evidence type="ECO:0000256" key="17">
    <source>
        <dbReference type="SAM" id="Phobius"/>
    </source>
</evidence>
<dbReference type="CDD" id="cd11308">
    <property type="entry name" value="Peptidase_M14NE-CP-C_like"/>
    <property type="match status" value="1"/>
</dbReference>
<dbReference type="SUPFAM" id="SSF53187">
    <property type="entry name" value="Zn-dependent exopeptidases"/>
    <property type="match status" value="1"/>
</dbReference>
<feature type="active site" description="Proton donor/acceptor" evidence="16">
    <location>
        <position position="720"/>
    </location>
</feature>
<evidence type="ECO:0000256" key="15">
    <source>
        <dbReference type="PROSITE-ProRule" id="PRU00090"/>
    </source>
</evidence>
<feature type="non-terminal residue" evidence="21">
    <location>
        <position position="895"/>
    </location>
</feature>
<evidence type="ECO:0000256" key="1">
    <source>
        <dbReference type="ARBA" id="ARBA00001947"/>
    </source>
</evidence>
<keyword evidence="12 17" id="KW-0472">Membrane</keyword>
<comment type="subcellular location">
    <subcellularLocation>
        <location evidence="2">Membrane</location>
    </subcellularLocation>
</comment>
<feature type="transmembrane region" description="Helical" evidence="17">
    <location>
        <begin position="40"/>
        <end position="60"/>
    </location>
</feature>
<keyword evidence="6 17" id="KW-0812">Transmembrane</keyword>
<feature type="domain" description="G-protein coupled receptors family 1 profile" evidence="19">
    <location>
        <begin position="22"/>
        <end position="259"/>
    </location>
</feature>
<dbReference type="GO" id="GO:0004180">
    <property type="term" value="F:carboxypeptidase activity"/>
    <property type="evidence" value="ECO:0007669"/>
    <property type="project" value="UniProtKB-KW"/>
</dbReference>
<evidence type="ECO:0000256" key="3">
    <source>
        <dbReference type="ARBA" id="ARBA00005988"/>
    </source>
</evidence>
<dbReference type="Pfam" id="PF13620">
    <property type="entry name" value="CarboxypepD_reg"/>
    <property type="match status" value="1"/>
</dbReference>
<dbReference type="PROSITE" id="PS00133">
    <property type="entry name" value="CARBOXYPEPT_ZN_2"/>
    <property type="match status" value="1"/>
</dbReference>
<dbReference type="PANTHER" id="PTHR11532">
    <property type="entry name" value="PROTEASE M14 CARBOXYPEPTIDASE"/>
    <property type="match status" value="1"/>
</dbReference>
<dbReference type="PROSITE" id="PS50038">
    <property type="entry name" value="FZ"/>
    <property type="match status" value="1"/>
</dbReference>
<accession>A0ABS2XMP3</accession>
<keyword evidence="22" id="KW-1185">Reference proteome</keyword>
<dbReference type="PANTHER" id="PTHR11532:SF63">
    <property type="entry name" value="CARBOXYPEPTIDASE Z"/>
    <property type="match status" value="1"/>
</dbReference>
<evidence type="ECO:0000256" key="5">
    <source>
        <dbReference type="ARBA" id="ARBA00022670"/>
    </source>
</evidence>
<keyword evidence="14" id="KW-0325">Glycoprotein</keyword>
<organism evidence="21 22">
    <name type="scientific">Polyodon spathula</name>
    <name type="common">North American paddlefish</name>
    <name type="synonym">Squalus spathula</name>
    <dbReference type="NCBI Taxonomy" id="7913"/>
    <lineage>
        <taxon>Eukaryota</taxon>
        <taxon>Metazoa</taxon>
        <taxon>Chordata</taxon>
        <taxon>Craniata</taxon>
        <taxon>Vertebrata</taxon>
        <taxon>Euteleostomi</taxon>
        <taxon>Actinopterygii</taxon>
        <taxon>Chondrostei</taxon>
        <taxon>Acipenseriformes</taxon>
        <taxon>Polyodontidae</taxon>
        <taxon>Polyodon</taxon>
    </lineage>
</organism>
<comment type="similarity">
    <text evidence="3 16">Belongs to the peptidase M14 family.</text>
</comment>
<evidence type="ECO:0000256" key="9">
    <source>
        <dbReference type="ARBA" id="ARBA00022833"/>
    </source>
</evidence>
<dbReference type="InterPro" id="IPR050753">
    <property type="entry name" value="Peptidase_M14_domain"/>
</dbReference>
<dbReference type="PROSITE" id="PS00132">
    <property type="entry name" value="CARBOXYPEPT_ZN_1"/>
    <property type="match status" value="1"/>
</dbReference>
<dbReference type="InterPro" id="IPR000276">
    <property type="entry name" value="GPCR_Rhodpsn"/>
</dbReference>
<sequence>MDLAEILLALLIVVVMVVSLLSNLLVFLCFIYSTKIRKQVAGIFIMNLSFCNLLITVLNMPSTLLGIVKNQQPFGEFICQAVSFLDTFLTTNTMLSMAALSIDKWIAVVFPLSYSSKMRFKDAMIMMGYSWLHSLTFSIVSLLFSWVGYNNIYASCTLYLKEERDTRKFTVLTIVFHATSFMLSLLILCFTYLKVLKVARFHCKRIDIITMQTLLLLVDIHPSVKQRCLVEQKRRRQRATKKISIFIGSFIICFAPYVITSCCGVLPGTITCLRGAAAEPNQLLQQAATCTDIVLGYCDDMPYTKTMYPNLLDNKNREAVETGPEYVLLSVLHTLLKGECTPDLRMLGCSILAPRCEKNKILKPCRSSCEMLMKNCMHAFDAIEMAWPYFLDCDRFFVGEEEGCYDPLESLRGIHEFVVDNSVPEQPSTIIQFTYHSHSQMINVLKKTAAKCSNISRTYSIGHSFQGKDLLVIEFSNNPGQHDLLEPEVKYVGNMHGNEVLGRELLIYLAQYLCSEYLLGNERIQTLINTTRIHLLSSMNPDGYDLAASEGPRYNGWTSGRANGQNIDLNRNFPDLTSIVYWRQRNKGYRTDHIPIPDSYWSGKVTPETYAVMKWIRSIPFVLSASLHGGDLVVSYPYDFSRHPEEERMFSPTPDEQVFKLLAKAYADQHPVMSDKSHDRCGGAFASKNGIVNGALWYSFPGGMADFNYLHTNCFEITVELGCDKFPSESELYTAWQENKESLLTFMETVHRGIKGIVRDESGKAIRGARISVRGIRHDVTTAKHGDYWRILPSGVHIITASARGYSKVMKKIHLPSRMTKVGRVDFTLARVVQPNRFVSIPQDKYDRFDPYNQFDDYRRSGRREPEEERQEKPWWWSYFALLGNNQPTWLLRRN</sequence>
<dbReference type="Gene3D" id="1.20.1070.10">
    <property type="entry name" value="Rhodopsin 7-helix transmembrane proteins"/>
    <property type="match status" value="1"/>
</dbReference>
<evidence type="ECO:0000259" key="19">
    <source>
        <dbReference type="PROSITE" id="PS50262"/>
    </source>
</evidence>
<keyword evidence="5" id="KW-0645">Protease</keyword>
<evidence type="ECO:0000313" key="22">
    <source>
        <dbReference type="Proteomes" id="UP001166093"/>
    </source>
</evidence>
<feature type="disulfide bond" evidence="15">
    <location>
        <begin position="369"/>
        <end position="393"/>
    </location>
</feature>
<evidence type="ECO:0000256" key="7">
    <source>
        <dbReference type="ARBA" id="ARBA00022723"/>
    </source>
</evidence>
<dbReference type="InterPro" id="IPR057247">
    <property type="entry name" value="CARBOXYPEPT_ZN_2"/>
</dbReference>
<keyword evidence="4 21" id="KW-0121">Carboxypeptidase</keyword>
<dbReference type="Gene3D" id="1.10.2000.10">
    <property type="entry name" value="Frizzled cysteine-rich domain"/>
    <property type="match status" value="1"/>
</dbReference>
<dbReference type="Pfam" id="PF01392">
    <property type="entry name" value="Fz"/>
    <property type="match status" value="1"/>
</dbReference>
<dbReference type="InterPro" id="IPR000834">
    <property type="entry name" value="Peptidase_M14"/>
</dbReference>
<gene>
    <name evidence="21" type="primary">Cpz_1</name>
    <name evidence="21" type="ORF">GTO93_0011970</name>
</gene>
<feature type="domain" description="FZ" evidence="18">
    <location>
        <begin position="285"/>
        <end position="407"/>
    </location>
</feature>
<dbReference type="EMBL" id="JAAWVQ010051511">
    <property type="protein sequence ID" value="MBN3275507.1"/>
    <property type="molecule type" value="Genomic_DNA"/>
</dbReference>
<evidence type="ECO:0000256" key="14">
    <source>
        <dbReference type="ARBA" id="ARBA00023180"/>
    </source>
</evidence>
<dbReference type="SUPFAM" id="SSF63501">
    <property type="entry name" value="Frizzled cysteine-rich domain"/>
    <property type="match status" value="1"/>
</dbReference>
<dbReference type="InterPro" id="IPR036790">
    <property type="entry name" value="Frizzled_dom_sf"/>
</dbReference>
<dbReference type="SUPFAM" id="SSF81321">
    <property type="entry name" value="Family A G protein-coupled receptor-like"/>
    <property type="match status" value="1"/>
</dbReference>
<feature type="transmembrane region" description="Helical" evidence="17">
    <location>
        <begin position="169"/>
        <end position="195"/>
    </location>
</feature>
<evidence type="ECO:0000256" key="16">
    <source>
        <dbReference type="PROSITE-ProRule" id="PRU01379"/>
    </source>
</evidence>
<dbReference type="Pfam" id="PF00001">
    <property type="entry name" value="7tm_1"/>
    <property type="match status" value="1"/>
</dbReference>
<evidence type="ECO:0000259" key="20">
    <source>
        <dbReference type="PROSITE" id="PS52035"/>
    </source>
</evidence>
<feature type="non-terminal residue" evidence="21">
    <location>
        <position position="1"/>
    </location>
</feature>
<feature type="domain" description="Peptidase M14" evidence="20">
    <location>
        <begin position="434"/>
        <end position="750"/>
    </location>
</feature>
<reference evidence="21" key="1">
    <citation type="journal article" date="2021" name="Cell">
        <title>Tracing the genetic footprints of vertebrate landing in non-teleost ray-finned fishes.</title>
        <authorList>
            <person name="Bi X."/>
            <person name="Wang K."/>
            <person name="Yang L."/>
            <person name="Pan H."/>
            <person name="Jiang H."/>
            <person name="Wei Q."/>
            <person name="Fang M."/>
            <person name="Yu H."/>
            <person name="Zhu C."/>
            <person name="Cai Y."/>
            <person name="He Y."/>
            <person name="Gan X."/>
            <person name="Zeng H."/>
            <person name="Yu D."/>
            <person name="Zhu Y."/>
            <person name="Jiang H."/>
            <person name="Qiu Q."/>
            <person name="Yang H."/>
            <person name="Zhang Y.E."/>
            <person name="Wang W."/>
            <person name="Zhu M."/>
            <person name="He S."/>
            <person name="Zhang G."/>
        </authorList>
    </citation>
    <scope>NUCLEOTIDE SEQUENCE</scope>
    <source>
        <strain evidence="21">Pddl_001</strain>
    </source>
</reference>
<keyword evidence="10 17" id="KW-1133">Transmembrane helix</keyword>
<evidence type="ECO:0000256" key="4">
    <source>
        <dbReference type="ARBA" id="ARBA00022645"/>
    </source>
</evidence>
<dbReference type="PROSITE" id="PS50262">
    <property type="entry name" value="G_PROTEIN_RECEP_F1_2"/>
    <property type="match status" value="1"/>
</dbReference>
<name>A0ABS2XMP3_POLSP</name>
<dbReference type="InterPro" id="IPR008969">
    <property type="entry name" value="CarboxyPept-like_regulatory"/>
</dbReference>
<dbReference type="InterPro" id="IPR020067">
    <property type="entry name" value="Frizzled_dom"/>
</dbReference>
<proteinExistence type="inferred from homology"/>
<dbReference type="InterPro" id="IPR034239">
    <property type="entry name" value="M14_CPZ_CPD"/>
</dbReference>
<evidence type="ECO:0000259" key="18">
    <source>
        <dbReference type="PROSITE" id="PS50038"/>
    </source>
</evidence>
<evidence type="ECO:0000256" key="13">
    <source>
        <dbReference type="ARBA" id="ARBA00023157"/>
    </source>
</evidence>
<dbReference type="SUPFAM" id="SSF49464">
    <property type="entry name" value="Carboxypeptidase regulatory domain-like"/>
    <property type="match status" value="1"/>
</dbReference>
<dbReference type="Gene3D" id="2.60.40.1120">
    <property type="entry name" value="Carboxypeptidase-like, regulatory domain"/>
    <property type="match status" value="1"/>
</dbReference>
<dbReference type="CDD" id="cd03867">
    <property type="entry name" value="M14_CPZ"/>
    <property type="match status" value="1"/>
</dbReference>
<keyword evidence="13 15" id="KW-1015">Disulfide bond</keyword>
<evidence type="ECO:0000313" key="21">
    <source>
        <dbReference type="EMBL" id="MBN3275507.1"/>
    </source>
</evidence>
<feature type="transmembrane region" description="Helical" evidence="17">
    <location>
        <begin position="126"/>
        <end position="149"/>
    </location>
</feature>
<evidence type="ECO:0000256" key="2">
    <source>
        <dbReference type="ARBA" id="ARBA00004370"/>
    </source>
</evidence>
<evidence type="ECO:0000256" key="10">
    <source>
        <dbReference type="ARBA" id="ARBA00022989"/>
    </source>
</evidence>
<dbReference type="InterPro" id="IPR017452">
    <property type="entry name" value="GPCR_Rhodpsn_7TM"/>
</dbReference>
<evidence type="ECO:0000256" key="6">
    <source>
        <dbReference type="ARBA" id="ARBA00022692"/>
    </source>
</evidence>
<evidence type="ECO:0000256" key="11">
    <source>
        <dbReference type="ARBA" id="ARBA00023049"/>
    </source>
</evidence>